<evidence type="ECO:0000256" key="1">
    <source>
        <dbReference type="SAM" id="MobiDB-lite"/>
    </source>
</evidence>
<organism evidence="2">
    <name type="scientific">viral metagenome</name>
    <dbReference type="NCBI Taxonomy" id="1070528"/>
    <lineage>
        <taxon>unclassified sequences</taxon>
        <taxon>metagenomes</taxon>
        <taxon>organismal metagenomes</taxon>
    </lineage>
</organism>
<accession>A0A6M3J7Y4</accession>
<evidence type="ECO:0000313" key="2">
    <source>
        <dbReference type="EMBL" id="QJA66036.1"/>
    </source>
</evidence>
<protein>
    <submittedName>
        <fullName evidence="2">Putative carbon storage regulator</fullName>
    </submittedName>
</protein>
<dbReference type="GO" id="GO:0006402">
    <property type="term" value="P:mRNA catabolic process"/>
    <property type="evidence" value="ECO:0007669"/>
    <property type="project" value="InterPro"/>
</dbReference>
<dbReference type="GO" id="GO:0003723">
    <property type="term" value="F:RNA binding"/>
    <property type="evidence" value="ECO:0007669"/>
    <property type="project" value="InterPro"/>
</dbReference>
<sequence length="89" mass="10129">MGLELDRKVGQSVRILFDEDMTDRELRQLIRYGITVTLTDVSSGCSRARVLFEAPEAARILRTELLNRPREADHSQNSDRRADTPIDAT</sequence>
<reference evidence="2" key="1">
    <citation type="submission" date="2020-03" db="EMBL/GenBank/DDBJ databases">
        <title>The deep terrestrial virosphere.</title>
        <authorList>
            <person name="Holmfeldt K."/>
            <person name="Nilsson E."/>
            <person name="Simone D."/>
            <person name="Lopez-Fernandez M."/>
            <person name="Wu X."/>
            <person name="de Brujin I."/>
            <person name="Lundin D."/>
            <person name="Andersson A."/>
            <person name="Bertilsson S."/>
            <person name="Dopson M."/>
        </authorList>
    </citation>
    <scope>NUCLEOTIDE SEQUENCE</scope>
    <source>
        <strain evidence="2">MM415B00367</strain>
    </source>
</reference>
<dbReference type="InterPro" id="IPR036107">
    <property type="entry name" value="CsrA_sf"/>
</dbReference>
<gene>
    <name evidence="2" type="ORF">MM415B00367_0013</name>
</gene>
<dbReference type="Gene3D" id="2.60.40.4380">
    <property type="entry name" value="Translational regulator CsrA"/>
    <property type="match status" value="1"/>
</dbReference>
<feature type="region of interest" description="Disordered" evidence="1">
    <location>
        <begin position="65"/>
        <end position="89"/>
    </location>
</feature>
<dbReference type="AlphaFoldDB" id="A0A6M3J7Y4"/>
<dbReference type="EMBL" id="MT141548">
    <property type="protein sequence ID" value="QJA66036.1"/>
    <property type="molecule type" value="Genomic_DNA"/>
</dbReference>
<dbReference type="GO" id="GO:0006109">
    <property type="term" value="P:regulation of carbohydrate metabolic process"/>
    <property type="evidence" value="ECO:0007669"/>
    <property type="project" value="InterPro"/>
</dbReference>
<name>A0A6M3J7Y4_9ZZZZ</name>
<proteinExistence type="predicted"/>